<gene>
    <name evidence="1" type="ORF">HG543_34605</name>
</gene>
<evidence type="ECO:0000313" key="2">
    <source>
        <dbReference type="Proteomes" id="UP000518300"/>
    </source>
</evidence>
<accession>A0A848LPY2</accession>
<name>A0A848LPY2_9BACT</name>
<dbReference type="AlphaFoldDB" id="A0A848LPY2"/>
<dbReference type="Proteomes" id="UP000518300">
    <property type="component" value="Unassembled WGS sequence"/>
</dbReference>
<reference evidence="1 2" key="1">
    <citation type="submission" date="2020-04" db="EMBL/GenBank/DDBJ databases">
        <title>Draft genome of Pyxidicoccus fallax type strain.</title>
        <authorList>
            <person name="Whitworth D.E."/>
        </authorList>
    </citation>
    <scope>NUCLEOTIDE SEQUENCE [LARGE SCALE GENOMIC DNA]</scope>
    <source>
        <strain evidence="1 2">DSM 14698</strain>
    </source>
</reference>
<protein>
    <submittedName>
        <fullName evidence="1">Uncharacterized protein</fullName>
    </submittedName>
</protein>
<comment type="caution">
    <text evidence="1">The sequence shown here is derived from an EMBL/GenBank/DDBJ whole genome shotgun (WGS) entry which is preliminary data.</text>
</comment>
<organism evidence="1 2">
    <name type="scientific">Pyxidicoccus fallax</name>
    <dbReference type="NCBI Taxonomy" id="394095"/>
    <lineage>
        <taxon>Bacteria</taxon>
        <taxon>Pseudomonadati</taxon>
        <taxon>Myxococcota</taxon>
        <taxon>Myxococcia</taxon>
        <taxon>Myxococcales</taxon>
        <taxon>Cystobacterineae</taxon>
        <taxon>Myxococcaceae</taxon>
        <taxon>Pyxidicoccus</taxon>
    </lineage>
</organism>
<keyword evidence="2" id="KW-1185">Reference proteome</keyword>
<evidence type="ECO:0000313" key="1">
    <source>
        <dbReference type="EMBL" id="NMO19955.1"/>
    </source>
</evidence>
<dbReference type="EMBL" id="JABBJJ010000215">
    <property type="protein sequence ID" value="NMO19955.1"/>
    <property type="molecule type" value="Genomic_DNA"/>
</dbReference>
<proteinExistence type="predicted"/>
<sequence>MSDGTITPERIVAAPARFKATHVLAHLDWRLCLANSVERVAGRPLTSAERAQEEVLGVWRTKGKGKGEGTWYDTYIAGTAAYADFFISDDGGQRRRCEFLRQRHLVTFTSISLNEVLR</sequence>
<dbReference type="RefSeq" id="WP_169349192.1">
    <property type="nucleotide sequence ID" value="NZ_JABBJJ010000215.1"/>
</dbReference>